<protein>
    <submittedName>
        <fullName evidence="2">Uncharacterized protein</fullName>
    </submittedName>
</protein>
<evidence type="ECO:0000313" key="3">
    <source>
        <dbReference type="Proteomes" id="UP000027997"/>
    </source>
</evidence>
<keyword evidence="3" id="KW-1185">Reference proteome</keyword>
<name>A0A081KF40_9GAMM</name>
<evidence type="ECO:0000313" key="2">
    <source>
        <dbReference type="EMBL" id="KEI72766.1"/>
    </source>
</evidence>
<comment type="caution">
    <text evidence="2">The sequence shown here is derived from an EMBL/GenBank/DDBJ whole genome shotgun (WGS) entry which is preliminary data.</text>
</comment>
<dbReference type="Proteomes" id="UP000027997">
    <property type="component" value="Unassembled WGS sequence"/>
</dbReference>
<reference evidence="2 3" key="1">
    <citation type="submission" date="2014-06" db="EMBL/GenBank/DDBJ databases">
        <title>Whole Genome Sequences of Three Symbiotic Endozoicomonas Bacteria.</title>
        <authorList>
            <person name="Neave M.J."/>
            <person name="Apprill A."/>
            <person name="Voolstra C.R."/>
        </authorList>
    </citation>
    <scope>NUCLEOTIDE SEQUENCE [LARGE SCALE GENOMIC DNA]</scope>
    <source>
        <strain evidence="2 3">DSM 22380</strain>
    </source>
</reference>
<feature type="compositionally biased region" description="Polar residues" evidence="1">
    <location>
        <begin position="9"/>
        <end position="24"/>
    </location>
</feature>
<dbReference type="EMBL" id="JOJP01000001">
    <property type="protein sequence ID" value="KEI72766.1"/>
    <property type="molecule type" value="Genomic_DNA"/>
</dbReference>
<dbReference type="RefSeq" id="WP_020581439.1">
    <property type="nucleotide sequence ID" value="NZ_JOJP01000001.1"/>
</dbReference>
<proteinExistence type="predicted"/>
<organism evidence="2 3">
    <name type="scientific">Endozoicomonas elysicola</name>
    <dbReference type="NCBI Taxonomy" id="305900"/>
    <lineage>
        <taxon>Bacteria</taxon>
        <taxon>Pseudomonadati</taxon>
        <taxon>Pseudomonadota</taxon>
        <taxon>Gammaproteobacteria</taxon>
        <taxon>Oceanospirillales</taxon>
        <taxon>Endozoicomonadaceae</taxon>
        <taxon>Endozoicomonas</taxon>
    </lineage>
</organism>
<evidence type="ECO:0000256" key="1">
    <source>
        <dbReference type="SAM" id="MobiDB-lite"/>
    </source>
</evidence>
<dbReference type="AlphaFoldDB" id="A0A081KF40"/>
<sequence length="195" mass="22127">MKGVGGHQPVNQVPINDNKTQGVNKSEGGFGRFKVTLPKTIKQFLSSIFSSKPRDVAIQARDTKPHNPTKQPAIEENNNNTNRAKEAFDQALQQAKGDTQIQKCFEKVCDKLEQMQTYKSDLRHLIRGTDDFRMCSLEIQLAKAEYKDVVKNFNDAVSDDLKIDSSKIEMAMANKHSPFFAQDYAKYQQMKNILL</sequence>
<feature type="region of interest" description="Disordered" evidence="1">
    <location>
        <begin position="1"/>
        <end position="26"/>
    </location>
</feature>
<accession>A0A081KF40</accession>
<gene>
    <name evidence="2" type="ORF">GV64_20350</name>
</gene>